<keyword evidence="5 7" id="KW-1133">Transmembrane helix</keyword>
<keyword evidence="3" id="KW-1003">Cell membrane</keyword>
<evidence type="ECO:0000256" key="5">
    <source>
        <dbReference type="ARBA" id="ARBA00022989"/>
    </source>
</evidence>
<dbReference type="PANTHER" id="PTHR43738:SF1">
    <property type="entry name" value="HEMIN TRANSPORT SYSTEM PERMEASE PROTEIN HRTB-RELATED"/>
    <property type="match status" value="1"/>
</dbReference>
<reference evidence="9" key="1">
    <citation type="submission" date="2022-02" db="EMBL/GenBank/DDBJ databases">
        <title>Corynebacterium sp. from urogenital microbiome.</title>
        <authorList>
            <person name="Cappelli E.A."/>
            <person name="Ribeiro T.G."/>
            <person name="Peixe L."/>
        </authorList>
    </citation>
    <scope>NUCLEOTIDE SEQUENCE</scope>
    <source>
        <strain evidence="9">C8Ua_174</strain>
    </source>
</reference>
<name>A0A9X3RG92_9CORY</name>
<proteinExistence type="predicted"/>
<comment type="caution">
    <text evidence="9">The sequence shown here is derived from an EMBL/GenBank/DDBJ whole genome shotgun (WGS) entry which is preliminary data.</text>
</comment>
<comment type="subcellular location">
    <subcellularLocation>
        <location evidence="1">Cell membrane</location>
        <topology evidence="1">Multi-pass membrane protein</topology>
    </subcellularLocation>
</comment>
<evidence type="ECO:0000256" key="4">
    <source>
        <dbReference type="ARBA" id="ARBA00022692"/>
    </source>
</evidence>
<keyword evidence="10" id="KW-1185">Reference proteome</keyword>
<dbReference type="InterPro" id="IPR003838">
    <property type="entry name" value="ABC3_permease_C"/>
</dbReference>
<evidence type="ECO:0000259" key="8">
    <source>
        <dbReference type="Pfam" id="PF02687"/>
    </source>
</evidence>
<feature type="transmembrane region" description="Helical" evidence="7">
    <location>
        <begin position="345"/>
        <end position="367"/>
    </location>
</feature>
<keyword evidence="4 7" id="KW-0812">Transmembrane</keyword>
<feature type="domain" description="ABC3 transporter permease C-terminal" evidence="8">
    <location>
        <begin position="265"/>
        <end position="374"/>
    </location>
</feature>
<dbReference type="Proteomes" id="UP001146469">
    <property type="component" value="Unassembled WGS sequence"/>
</dbReference>
<protein>
    <submittedName>
        <fullName evidence="9">ABC transporter permease</fullName>
    </submittedName>
</protein>
<dbReference type="GO" id="GO:0005886">
    <property type="term" value="C:plasma membrane"/>
    <property type="evidence" value="ECO:0007669"/>
    <property type="project" value="UniProtKB-SubCell"/>
</dbReference>
<keyword evidence="6 7" id="KW-0472">Membrane</keyword>
<evidence type="ECO:0000256" key="2">
    <source>
        <dbReference type="ARBA" id="ARBA00022448"/>
    </source>
</evidence>
<evidence type="ECO:0000256" key="6">
    <source>
        <dbReference type="ARBA" id="ARBA00023136"/>
    </source>
</evidence>
<organism evidence="9 10">
    <name type="scientific">Corynebacterium evansiae</name>
    <dbReference type="NCBI Taxonomy" id="2913499"/>
    <lineage>
        <taxon>Bacteria</taxon>
        <taxon>Bacillati</taxon>
        <taxon>Actinomycetota</taxon>
        <taxon>Actinomycetes</taxon>
        <taxon>Mycobacteriales</taxon>
        <taxon>Corynebacteriaceae</taxon>
        <taxon>Corynebacterium</taxon>
    </lineage>
</organism>
<evidence type="ECO:0000256" key="3">
    <source>
        <dbReference type="ARBA" id="ARBA00022475"/>
    </source>
</evidence>
<dbReference type="EMBL" id="JAKMUT010000003">
    <property type="protein sequence ID" value="MCZ9289443.1"/>
    <property type="molecule type" value="Genomic_DNA"/>
</dbReference>
<evidence type="ECO:0000256" key="7">
    <source>
        <dbReference type="SAM" id="Phobius"/>
    </source>
</evidence>
<dbReference type="AlphaFoldDB" id="A0A9X3RG92"/>
<sequence>MFLALREMLFARTRFLLMSVVLALMSLLVVIISGLTAGLVNDGVSGLKAMDSDVIAFADGTQTDSAFTRSVIDITEADKFANIDGVEEAAPLGLTIANAHNQNGKAVDLTLLGVKPGSFIAPEGLPEQSTTPNGGAPTKTKHEIVVSSTLQDEGIKEGDTITIDRLEIPLEVVGFTDGQRTFGHVDAAYLPLDVWQEIHTGARKGEKVSPEAYKEISVIAARTQDKPDTEALSDASGLDVRTLKESFDSSPGYTAEMMTLSMIKWFLYVIAALVTGAFFLVWTIQRAGNIAALRAMGATKGFLLRDSLGQAVIILGASVIVGALIAVGLGSLLETTAMPYATELGSVLSGSAILFVSGLIGALIAVVRVTRTNPLAALGENR</sequence>
<dbReference type="Pfam" id="PF02687">
    <property type="entry name" value="FtsX"/>
    <property type="match status" value="1"/>
</dbReference>
<keyword evidence="2" id="KW-0813">Transport</keyword>
<dbReference type="PANTHER" id="PTHR43738">
    <property type="entry name" value="ABC TRANSPORTER, MEMBRANE PROTEIN"/>
    <property type="match status" value="1"/>
</dbReference>
<evidence type="ECO:0000313" key="10">
    <source>
        <dbReference type="Proteomes" id="UP001146469"/>
    </source>
</evidence>
<feature type="transmembrane region" description="Helical" evidence="7">
    <location>
        <begin position="311"/>
        <end position="333"/>
    </location>
</feature>
<feature type="transmembrane region" description="Helical" evidence="7">
    <location>
        <begin position="15"/>
        <end position="40"/>
    </location>
</feature>
<evidence type="ECO:0000256" key="1">
    <source>
        <dbReference type="ARBA" id="ARBA00004651"/>
    </source>
</evidence>
<accession>A0A9X3RG92</accession>
<evidence type="ECO:0000313" key="9">
    <source>
        <dbReference type="EMBL" id="MCZ9289443.1"/>
    </source>
</evidence>
<feature type="transmembrane region" description="Helical" evidence="7">
    <location>
        <begin position="265"/>
        <end position="284"/>
    </location>
</feature>
<gene>
    <name evidence="9" type="ORF">L8V00_04360</name>
</gene>
<dbReference type="InterPro" id="IPR051125">
    <property type="entry name" value="ABC-4/HrtB_transporter"/>
</dbReference>
<dbReference type="RefSeq" id="WP_269944314.1">
    <property type="nucleotide sequence ID" value="NZ_JAKMUT010000003.1"/>
</dbReference>